<feature type="domain" description="CRAL-TRIO" evidence="2">
    <location>
        <begin position="150"/>
        <end position="323"/>
    </location>
</feature>
<feature type="region of interest" description="Disordered" evidence="1">
    <location>
        <begin position="366"/>
        <end position="403"/>
    </location>
</feature>
<evidence type="ECO:0000313" key="4">
    <source>
        <dbReference type="Proteomes" id="UP000013827"/>
    </source>
</evidence>
<evidence type="ECO:0000259" key="2">
    <source>
        <dbReference type="PROSITE" id="PS50191"/>
    </source>
</evidence>
<dbReference type="InterPro" id="IPR036865">
    <property type="entry name" value="CRAL-TRIO_dom_sf"/>
</dbReference>
<reference evidence="3" key="2">
    <citation type="submission" date="2024-10" db="UniProtKB">
        <authorList>
            <consortium name="EnsemblProtists"/>
        </authorList>
    </citation>
    <scope>IDENTIFICATION</scope>
</reference>
<dbReference type="SMART" id="SM00516">
    <property type="entry name" value="SEC14"/>
    <property type="match status" value="1"/>
</dbReference>
<reference evidence="4" key="1">
    <citation type="journal article" date="2013" name="Nature">
        <title>Pan genome of the phytoplankton Emiliania underpins its global distribution.</title>
        <authorList>
            <person name="Read B.A."/>
            <person name="Kegel J."/>
            <person name="Klute M.J."/>
            <person name="Kuo A."/>
            <person name="Lefebvre S.C."/>
            <person name="Maumus F."/>
            <person name="Mayer C."/>
            <person name="Miller J."/>
            <person name="Monier A."/>
            <person name="Salamov A."/>
            <person name="Young J."/>
            <person name="Aguilar M."/>
            <person name="Claverie J.M."/>
            <person name="Frickenhaus S."/>
            <person name="Gonzalez K."/>
            <person name="Herman E.K."/>
            <person name="Lin Y.C."/>
            <person name="Napier J."/>
            <person name="Ogata H."/>
            <person name="Sarno A.F."/>
            <person name="Shmutz J."/>
            <person name="Schroeder D."/>
            <person name="de Vargas C."/>
            <person name="Verret F."/>
            <person name="von Dassow P."/>
            <person name="Valentin K."/>
            <person name="Van de Peer Y."/>
            <person name="Wheeler G."/>
            <person name="Dacks J.B."/>
            <person name="Delwiche C.F."/>
            <person name="Dyhrman S.T."/>
            <person name="Glockner G."/>
            <person name="John U."/>
            <person name="Richards T."/>
            <person name="Worden A.Z."/>
            <person name="Zhang X."/>
            <person name="Grigoriev I.V."/>
            <person name="Allen A.E."/>
            <person name="Bidle K."/>
            <person name="Borodovsky M."/>
            <person name="Bowler C."/>
            <person name="Brownlee C."/>
            <person name="Cock J.M."/>
            <person name="Elias M."/>
            <person name="Gladyshev V.N."/>
            <person name="Groth M."/>
            <person name="Guda C."/>
            <person name="Hadaegh A."/>
            <person name="Iglesias-Rodriguez M.D."/>
            <person name="Jenkins J."/>
            <person name="Jones B.M."/>
            <person name="Lawson T."/>
            <person name="Leese F."/>
            <person name="Lindquist E."/>
            <person name="Lobanov A."/>
            <person name="Lomsadze A."/>
            <person name="Malik S.B."/>
            <person name="Marsh M.E."/>
            <person name="Mackinder L."/>
            <person name="Mock T."/>
            <person name="Mueller-Roeber B."/>
            <person name="Pagarete A."/>
            <person name="Parker M."/>
            <person name="Probert I."/>
            <person name="Quesneville H."/>
            <person name="Raines C."/>
            <person name="Rensing S.A."/>
            <person name="Riano-Pachon D.M."/>
            <person name="Richier S."/>
            <person name="Rokitta S."/>
            <person name="Shiraiwa Y."/>
            <person name="Soanes D.M."/>
            <person name="van der Giezen M."/>
            <person name="Wahlund T.M."/>
            <person name="Williams B."/>
            <person name="Wilson W."/>
            <person name="Wolfe G."/>
            <person name="Wurch L.L."/>
        </authorList>
    </citation>
    <scope>NUCLEOTIDE SEQUENCE</scope>
</reference>
<feature type="region of interest" description="Disordered" evidence="1">
    <location>
        <begin position="37"/>
        <end position="75"/>
    </location>
</feature>
<dbReference type="RefSeq" id="XP_005790926.1">
    <property type="nucleotide sequence ID" value="XM_005790869.1"/>
</dbReference>
<dbReference type="PANTHER" id="PTHR45657:SF1">
    <property type="entry name" value="CRAL-TRIO DOMAIN-CONTAINING PROTEIN YKL091C-RELATED"/>
    <property type="match status" value="1"/>
</dbReference>
<dbReference type="SUPFAM" id="SSF52087">
    <property type="entry name" value="CRAL/TRIO domain"/>
    <property type="match status" value="1"/>
</dbReference>
<proteinExistence type="predicted"/>
<sequence length="451" mass="47913">MQPAEDITAVLGVTALCAFLFLYEAAPWKKAAANAGRTVEAPPPLPPHSPTPPPGSTPSEPDGTERMSEMFTSGKDWDPFTPAELAVLAKVHERLGPALADVPVDLLAQFVRSAPHTASGEPCVGERLEAALAWRAREGVDQLVQAPPVGRDEFEWLMPAGCVGHDREGRPVILERPGRDRQAVLAALAAMSAEEFVRQQVCSKECIRHFLGAASRRRGRRISKFVSVIDAGGIGRHHFDRRNVAFFKAFAEVSSANYPDCLERLFVVRAPYLMTALWALLRPLLHPVTAAKVSILGGDYAAALEADGVSLPSGKLPESDELEGWVASTRRLLAAARAEAGESPSLAEGVLPPADARAIRQLLAAPRATPAARRPSPRERAPPAEVAKGEGAPPDSLCRKEEQEARLAPASVLVGPVHATVDSAAAWLAALAARLAICVEGGGSQRSPVPA</sequence>
<accession>A0A0D3KRW2</accession>
<evidence type="ECO:0000256" key="1">
    <source>
        <dbReference type="SAM" id="MobiDB-lite"/>
    </source>
</evidence>
<dbReference type="Proteomes" id="UP000013827">
    <property type="component" value="Unassembled WGS sequence"/>
</dbReference>
<dbReference type="CDD" id="cd00170">
    <property type="entry name" value="SEC14"/>
    <property type="match status" value="1"/>
</dbReference>
<feature type="compositionally biased region" description="Pro residues" evidence="1">
    <location>
        <begin position="41"/>
        <end position="56"/>
    </location>
</feature>
<organism evidence="3 4">
    <name type="scientific">Emiliania huxleyi (strain CCMP1516)</name>
    <dbReference type="NCBI Taxonomy" id="280463"/>
    <lineage>
        <taxon>Eukaryota</taxon>
        <taxon>Haptista</taxon>
        <taxon>Haptophyta</taxon>
        <taxon>Prymnesiophyceae</taxon>
        <taxon>Isochrysidales</taxon>
        <taxon>Noelaerhabdaceae</taxon>
        <taxon>Emiliania</taxon>
    </lineage>
</organism>
<keyword evidence="4" id="KW-1185">Reference proteome</keyword>
<evidence type="ECO:0000313" key="3">
    <source>
        <dbReference type="EnsemblProtists" id="EOD38497"/>
    </source>
</evidence>
<dbReference type="eggNOG" id="KOG1471">
    <property type="taxonomic scope" value="Eukaryota"/>
</dbReference>
<protein>
    <recommendedName>
        <fullName evidence="2">CRAL-TRIO domain-containing protein</fullName>
    </recommendedName>
</protein>
<dbReference type="KEGG" id="ehx:EMIHUDRAFT_440130"/>
<dbReference type="AlphaFoldDB" id="A0A0D3KRW2"/>
<dbReference type="EnsemblProtists" id="EOD38497">
    <property type="protein sequence ID" value="EOD38497"/>
    <property type="gene ID" value="EMIHUDRAFT_440130"/>
</dbReference>
<name>A0A0D3KRW2_EMIH1</name>
<dbReference type="HOGENOM" id="CLU_607551_0_0_1"/>
<dbReference type="GeneID" id="17283767"/>
<dbReference type="PROSITE" id="PS50191">
    <property type="entry name" value="CRAL_TRIO"/>
    <property type="match status" value="1"/>
</dbReference>
<dbReference type="Pfam" id="PF00650">
    <property type="entry name" value="CRAL_TRIO"/>
    <property type="match status" value="1"/>
</dbReference>
<dbReference type="PaxDb" id="2903-EOD38497"/>
<dbReference type="InterPro" id="IPR051026">
    <property type="entry name" value="PI/PC_transfer"/>
</dbReference>
<dbReference type="InterPro" id="IPR001251">
    <property type="entry name" value="CRAL-TRIO_dom"/>
</dbReference>
<dbReference type="Gene3D" id="3.40.525.10">
    <property type="entry name" value="CRAL-TRIO lipid binding domain"/>
    <property type="match status" value="1"/>
</dbReference>
<dbReference type="PANTHER" id="PTHR45657">
    <property type="entry name" value="CRAL-TRIO DOMAIN-CONTAINING PROTEIN YKL091C-RELATED"/>
    <property type="match status" value="1"/>
</dbReference>